<sequence>MRLNAEDEPSRVVAISTPCVMYIIDPDSARSLSPGRTVTVAICDSSPSIFDDTAKSIGTSFCAGLAGRLRESFSSWRRMDDGGEENDSRDSRS</sequence>
<dbReference type="AlphaFoldDB" id="A0A448ZRN5"/>
<reference evidence="1 2" key="1">
    <citation type="submission" date="2019-01" db="EMBL/GenBank/DDBJ databases">
        <authorList>
            <person name="Ferrante I. M."/>
        </authorList>
    </citation>
    <scope>NUCLEOTIDE SEQUENCE [LARGE SCALE GENOMIC DNA]</scope>
    <source>
        <strain evidence="1 2">B856</strain>
    </source>
</reference>
<evidence type="ECO:0000313" key="2">
    <source>
        <dbReference type="Proteomes" id="UP000291116"/>
    </source>
</evidence>
<name>A0A448ZRN5_9STRA</name>
<evidence type="ECO:0000313" key="1">
    <source>
        <dbReference type="EMBL" id="VEU44709.1"/>
    </source>
</evidence>
<protein>
    <submittedName>
        <fullName evidence="1">Uncharacterized protein</fullName>
    </submittedName>
</protein>
<keyword evidence="2" id="KW-1185">Reference proteome</keyword>
<organism evidence="1 2">
    <name type="scientific">Pseudo-nitzschia multistriata</name>
    <dbReference type="NCBI Taxonomy" id="183589"/>
    <lineage>
        <taxon>Eukaryota</taxon>
        <taxon>Sar</taxon>
        <taxon>Stramenopiles</taxon>
        <taxon>Ochrophyta</taxon>
        <taxon>Bacillariophyta</taxon>
        <taxon>Bacillariophyceae</taxon>
        <taxon>Bacillariophycidae</taxon>
        <taxon>Bacillariales</taxon>
        <taxon>Bacillariaceae</taxon>
        <taxon>Pseudo-nitzschia</taxon>
    </lineage>
</organism>
<dbReference type="EMBL" id="CAACVS010000658">
    <property type="protein sequence ID" value="VEU44709.1"/>
    <property type="molecule type" value="Genomic_DNA"/>
</dbReference>
<gene>
    <name evidence="1" type="ORF">PSNMU_V1.4_AUG-EV-PASAV3_0118370</name>
</gene>
<dbReference type="Proteomes" id="UP000291116">
    <property type="component" value="Unassembled WGS sequence"/>
</dbReference>
<accession>A0A448ZRN5</accession>
<proteinExistence type="predicted"/>